<feature type="transmembrane region" description="Helical" evidence="6">
    <location>
        <begin position="95"/>
        <end position="113"/>
    </location>
</feature>
<evidence type="ECO:0000313" key="8">
    <source>
        <dbReference type="EMBL" id="HGQ35685.1"/>
    </source>
</evidence>
<evidence type="ECO:0000256" key="4">
    <source>
        <dbReference type="ARBA" id="ARBA00022989"/>
    </source>
</evidence>
<dbReference type="EMBL" id="DTBD01000032">
    <property type="protein sequence ID" value="HGQ64437.1"/>
    <property type="molecule type" value="Genomic_DNA"/>
</dbReference>
<evidence type="ECO:0000259" key="7">
    <source>
        <dbReference type="Pfam" id="PF00892"/>
    </source>
</evidence>
<gene>
    <name evidence="9" type="ORF">ENU08_04250</name>
    <name evidence="8" type="ORF">ENU41_03290</name>
</gene>
<dbReference type="InterPro" id="IPR037185">
    <property type="entry name" value="EmrE-like"/>
</dbReference>
<evidence type="ECO:0000256" key="5">
    <source>
        <dbReference type="ARBA" id="ARBA00023136"/>
    </source>
</evidence>
<reference evidence="9" key="1">
    <citation type="journal article" date="2020" name="mSystems">
        <title>Genome- and Community-Level Interaction Insights into Carbon Utilization and Element Cycling Functions of Hydrothermarchaeota in Hydrothermal Sediment.</title>
        <authorList>
            <person name="Zhou Z."/>
            <person name="Liu Y."/>
            <person name="Xu W."/>
            <person name="Pan J."/>
            <person name="Luo Z.H."/>
            <person name="Li M."/>
        </authorList>
    </citation>
    <scope>NUCLEOTIDE SEQUENCE [LARGE SCALE GENOMIC DNA]</scope>
    <source>
        <strain evidence="9">SpSt-637</strain>
        <strain evidence="8">SpSt-667</strain>
    </source>
</reference>
<feature type="domain" description="EamA" evidence="7">
    <location>
        <begin position="7"/>
        <end position="137"/>
    </location>
</feature>
<dbReference type="Pfam" id="PF00892">
    <property type="entry name" value="EamA"/>
    <property type="match status" value="2"/>
</dbReference>
<keyword evidence="4 6" id="KW-1133">Transmembrane helix</keyword>
<feature type="transmembrane region" description="Helical" evidence="6">
    <location>
        <begin position="177"/>
        <end position="194"/>
    </location>
</feature>
<accession>A0A7C4JJD6</accession>
<evidence type="ECO:0000256" key="1">
    <source>
        <dbReference type="ARBA" id="ARBA00004651"/>
    </source>
</evidence>
<keyword evidence="5 6" id="KW-0472">Membrane</keyword>
<feature type="domain" description="EamA" evidence="7">
    <location>
        <begin position="145"/>
        <end position="277"/>
    </location>
</feature>
<evidence type="ECO:0000256" key="3">
    <source>
        <dbReference type="ARBA" id="ARBA00022692"/>
    </source>
</evidence>
<feature type="transmembrane region" description="Helical" evidence="6">
    <location>
        <begin position="67"/>
        <end position="89"/>
    </location>
</feature>
<feature type="transmembrane region" description="Helical" evidence="6">
    <location>
        <begin position="120"/>
        <end position="137"/>
    </location>
</feature>
<feature type="transmembrane region" description="Helical" evidence="6">
    <location>
        <begin position="5"/>
        <end position="25"/>
    </location>
</feature>
<feature type="transmembrane region" description="Helical" evidence="6">
    <location>
        <begin position="143"/>
        <end position="165"/>
    </location>
</feature>
<evidence type="ECO:0000313" key="9">
    <source>
        <dbReference type="EMBL" id="HGQ64437.1"/>
    </source>
</evidence>
<dbReference type="PANTHER" id="PTHR42920">
    <property type="entry name" value="OS03G0707200 PROTEIN-RELATED"/>
    <property type="match status" value="1"/>
</dbReference>
<dbReference type="InterPro" id="IPR051258">
    <property type="entry name" value="Diverse_Substrate_Transporter"/>
</dbReference>
<dbReference type="SUPFAM" id="SSF103481">
    <property type="entry name" value="Multidrug resistance efflux transporter EmrE"/>
    <property type="match status" value="1"/>
</dbReference>
<feature type="transmembrane region" description="Helical" evidence="6">
    <location>
        <begin position="237"/>
        <end position="255"/>
    </location>
</feature>
<organism evidence="9">
    <name type="scientific">Ignisphaera aggregans</name>
    <dbReference type="NCBI Taxonomy" id="334771"/>
    <lineage>
        <taxon>Archaea</taxon>
        <taxon>Thermoproteota</taxon>
        <taxon>Thermoprotei</taxon>
        <taxon>Desulfurococcales</taxon>
        <taxon>Desulfurococcaceae</taxon>
        <taxon>Ignisphaera</taxon>
    </lineage>
</organism>
<proteinExistence type="predicted"/>
<evidence type="ECO:0000256" key="6">
    <source>
        <dbReference type="SAM" id="Phobius"/>
    </source>
</evidence>
<keyword evidence="2" id="KW-1003">Cell membrane</keyword>
<evidence type="ECO:0000256" key="2">
    <source>
        <dbReference type="ARBA" id="ARBA00022475"/>
    </source>
</evidence>
<feature type="transmembrane region" description="Helical" evidence="6">
    <location>
        <begin position="261"/>
        <end position="279"/>
    </location>
</feature>
<name>A0A7C4JJD6_9CREN</name>
<feature type="transmembrane region" description="Helical" evidence="6">
    <location>
        <begin position="37"/>
        <end position="55"/>
    </location>
</feature>
<keyword evidence="3 6" id="KW-0812">Transmembrane</keyword>
<sequence>MLKALYGSIILLITTALWGSSFIFIKLTVSNISGFSYTFYRTLISVAALTPIIILKYVRESLQRRGIVSGLVTGASYFLGLLLQGIGTIHTSPSVSAFITGLNTVHVHVYSAFTKKRYSLMLFVSLVFAIVGLYMITDPVNGLGFGEFMVFLGSIAWASEILLVSKYAKEGVSRVEFLYGLLLPSLLLAPYVIIFEKTTNLSLTTWVYLTYLALVCTLFAVLLQIIGQKYVSEATAAIIYILEPVFAMIFSLIFYHEEITSRGVAGSILMLIASAIAVIDEICVK</sequence>
<protein>
    <submittedName>
        <fullName evidence="9">DMT family transporter</fullName>
    </submittedName>
</protein>
<feature type="transmembrane region" description="Helical" evidence="6">
    <location>
        <begin position="206"/>
        <end position="225"/>
    </location>
</feature>
<dbReference type="EMBL" id="DTCK01000016">
    <property type="protein sequence ID" value="HGQ35685.1"/>
    <property type="molecule type" value="Genomic_DNA"/>
</dbReference>
<comment type="caution">
    <text evidence="9">The sequence shown here is derived from an EMBL/GenBank/DDBJ whole genome shotgun (WGS) entry which is preliminary data.</text>
</comment>
<comment type="subcellular location">
    <subcellularLocation>
        <location evidence="1">Cell membrane</location>
        <topology evidence="1">Multi-pass membrane protein</topology>
    </subcellularLocation>
</comment>
<dbReference type="AlphaFoldDB" id="A0A7C4JJD6"/>
<dbReference type="InterPro" id="IPR000620">
    <property type="entry name" value="EamA_dom"/>
</dbReference>
<dbReference type="PANTHER" id="PTHR42920:SF5">
    <property type="entry name" value="EAMA DOMAIN-CONTAINING PROTEIN"/>
    <property type="match status" value="1"/>
</dbReference>
<dbReference type="GO" id="GO:0005886">
    <property type="term" value="C:plasma membrane"/>
    <property type="evidence" value="ECO:0007669"/>
    <property type="project" value="UniProtKB-SubCell"/>
</dbReference>